<feature type="region of interest" description="Disordered" evidence="1">
    <location>
        <begin position="1"/>
        <end position="45"/>
    </location>
</feature>
<keyword evidence="3" id="KW-1185">Reference proteome</keyword>
<evidence type="ECO:0000256" key="1">
    <source>
        <dbReference type="SAM" id="MobiDB-lite"/>
    </source>
</evidence>
<dbReference type="PANTHER" id="PTHR31286:SF99">
    <property type="entry name" value="DUF4283 DOMAIN-CONTAINING PROTEIN"/>
    <property type="match status" value="1"/>
</dbReference>
<dbReference type="PANTHER" id="PTHR31286">
    <property type="entry name" value="GLYCINE-RICH CELL WALL STRUCTURAL PROTEIN 1.8-LIKE"/>
    <property type="match status" value="1"/>
</dbReference>
<reference evidence="2" key="2">
    <citation type="submission" date="2022-01" db="EMBL/GenBank/DDBJ databases">
        <authorList>
            <person name="Yamashiro T."/>
            <person name="Shiraishi A."/>
            <person name="Satake H."/>
            <person name="Nakayama K."/>
        </authorList>
    </citation>
    <scope>NUCLEOTIDE SEQUENCE</scope>
</reference>
<feature type="region of interest" description="Disordered" evidence="1">
    <location>
        <begin position="295"/>
        <end position="315"/>
    </location>
</feature>
<name>A0ABQ4YH59_9ASTR</name>
<protein>
    <submittedName>
        <fullName evidence="2">Cytokinin dehydrogenase 3-like protein</fullName>
    </submittedName>
</protein>
<gene>
    <name evidence="2" type="ORF">Tco_0726174</name>
</gene>
<dbReference type="EMBL" id="BQNB010010365">
    <property type="protein sequence ID" value="GJS76293.1"/>
    <property type="molecule type" value="Genomic_DNA"/>
</dbReference>
<dbReference type="InterPro" id="IPR040256">
    <property type="entry name" value="At4g02000-like"/>
</dbReference>
<organism evidence="2 3">
    <name type="scientific">Tanacetum coccineum</name>
    <dbReference type="NCBI Taxonomy" id="301880"/>
    <lineage>
        <taxon>Eukaryota</taxon>
        <taxon>Viridiplantae</taxon>
        <taxon>Streptophyta</taxon>
        <taxon>Embryophyta</taxon>
        <taxon>Tracheophyta</taxon>
        <taxon>Spermatophyta</taxon>
        <taxon>Magnoliopsida</taxon>
        <taxon>eudicotyledons</taxon>
        <taxon>Gunneridae</taxon>
        <taxon>Pentapetalae</taxon>
        <taxon>asterids</taxon>
        <taxon>campanulids</taxon>
        <taxon>Asterales</taxon>
        <taxon>Asteraceae</taxon>
        <taxon>Asteroideae</taxon>
        <taxon>Anthemideae</taxon>
        <taxon>Anthemidinae</taxon>
        <taxon>Tanacetum</taxon>
    </lineage>
</organism>
<reference evidence="2" key="1">
    <citation type="journal article" date="2022" name="Int. J. Mol. Sci.">
        <title>Draft Genome of Tanacetum Coccineum: Genomic Comparison of Closely Related Tanacetum-Family Plants.</title>
        <authorList>
            <person name="Yamashiro T."/>
            <person name="Shiraishi A."/>
            <person name="Nakayama K."/>
            <person name="Satake H."/>
        </authorList>
    </citation>
    <scope>NUCLEOTIDE SEQUENCE</scope>
</reference>
<sequence length="491" mass="53558">MERGFLSQKGSGGGRGVKEKDLNRNKKNTSSGIGVNKDSDDTMNDDNPIGVASAVQEGVTPSVFDMTVEMVTQNSLEDTTLLEYFPTLTTLVTSTAGNAPGKSLYANITGIPSTRKVNVHTLFTPGGNGIDVVVLVDSIRAISKQFADTAYGFFLGKRVKLHGVPVTAFSEDGLSAIATKLGTPLKLDSYTSDMCMQSWGRSSYARVMIKLRADVELKDNIFVAMPKITREGHYTCNVCVEYEWKPPRYSSCKVFGHIHEECPKNTGLVEKKTVKKPSQTSQGVPVGPKIGFKPQKAYLPVPKKPNASSSGNMKKGVEPTLKVSNSNSFDVLNSVNNDVDFGTNGGATNLVNNGATSSGSTFMNIDTDKEFVSNTPIGEKIDKIERQIFEGKLRLLDNDGNPLVPSGIVESDSEVEMVFDETANLRISTSGKDGSDKGYGTNSMLEQWRDSYPDNDDYDPYNDNMYENHDLSEHLQSICDDLDITVRGRKK</sequence>
<proteinExistence type="predicted"/>
<accession>A0ABQ4YH59</accession>
<evidence type="ECO:0000313" key="2">
    <source>
        <dbReference type="EMBL" id="GJS76293.1"/>
    </source>
</evidence>
<comment type="caution">
    <text evidence="2">The sequence shown here is derived from an EMBL/GenBank/DDBJ whole genome shotgun (WGS) entry which is preliminary data.</text>
</comment>
<dbReference type="Proteomes" id="UP001151760">
    <property type="component" value="Unassembled WGS sequence"/>
</dbReference>
<evidence type="ECO:0000313" key="3">
    <source>
        <dbReference type="Proteomes" id="UP001151760"/>
    </source>
</evidence>